<keyword evidence="5 10" id="KW-0812">Transmembrane</keyword>
<dbReference type="RefSeq" id="WP_380930320.1">
    <property type="nucleotide sequence ID" value="NZ_JBHUGS010000003.1"/>
</dbReference>
<dbReference type="CDD" id="cd01347">
    <property type="entry name" value="ligand_gated_channel"/>
    <property type="match status" value="1"/>
</dbReference>
<evidence type="ECO:0000256" key="1">
    <source>
        <dbReference type="ARBA" id="ARBA00004571"/>
    </source>
</evidence>
<keyword evidence="9 10" id="KW-0998">Cell outer membrane</keyword>
<dbReference type="Pfam" id="PF07715">
    <property type="entry name" value="Plug"/>
    <property type="match status" value="1"/>
</dbReference>
<organism evidence="16 17">
    <name type="scientific">Sphingomonas arantia</name>
    <dbReference type="NCBI Taxonomy" id="1460676"/>
    <lineage>
        <taxon>Bacteria</taxon>
        <taxon>Pseudomonadati</taxon>
        <taxon>Pseudomonadota</taxon>
        <taxon>Alphaproteobacteria</taxon>
        <taxon>Sphingomonadales</taxon>
        <taxon>Sphingomonadaceae</taxon>
        <taxon>Sphingomonas</taxon>
    </lineage>
</organism>
<dbReference type="PROSITE" id="PS52016">
    <property type="entry name" value="TONB_DEPENDENT_REC_3"/>
    <property type="match status" value="1"/>
</dbReference>
<evidence type="ECO:0000256" key="12">
    <source>
        <dbReference type="SAM" id="MobiDB-lite"/>
    </source>
</evidence>
<evidence type="ECO:0000313" key="16">
    <source>
        <dbReference type="EMBL" id="MFD1951559.1"/>
    </source>
</evidence>
<evidence type="ECO:0000256" key="9">
    <source>
        <dbReference type="ARBA" id="ARBA00023237"/>
    </source>
</evidence>
<evidence type="ECO:0000256" key="6">
    <source>
        <dbReference type="ARBA" id="ARBA00023077"/>
    </source>
</evidence>
<keyword evidence="4 10" id="KW-1134">Transmembrane beta strand</keyword>
<dbReference type="InterPro" id="IPR012910">
    <property type="entry name" value="Plug_dom"/>
</dbReference>
<feature type="domain" description="TonB-dependent receptor plug" evidence="15">
    <location>
        <begin position="65"/>
        <end position="165"/>
    </location>
</feature>
<evidence type="ECO:0000256" key="5">
    <source>
        <dbReference type="ARBA" id="ARBA00022692"/>
    </source>
</evidence>
<dbReference type="NCBIfam" id="TIGR01783">
    <property type="entry name" value="TonB-siderophor"/>
    <property type="match status" value="1"/>
</dbReference>
<dbReference type="Gene3D" id="2.40.170.20">
    <property type="entry name" value="TonB-dependent receptor, beta-barrel domain"/>
    <property type="match status" value="1"/>
</dbReference>
<evidence type="ECO:0000256" key="2">
    <source>
        <dbReference type="ARBA" id="ARBA00009810"/>
    </source>
</evidence>
<dbReference type="InterPro" id="IPR039426">
    <property type="entry name" value="TonB-dep_rcpt-like"/>
</dbReference>
<keyword evidence="17" id="KW-1185">Reference proteome</keyword>
<dbReference type="InterPro" id="IPR036942">
    <property type="entry name" value="Beta-barrel_TonB_sf"/>
</dbReference>
<evidence type="ECO:0000256" key="8">
    <source>
        <dbReference type="ARBA" id="ARBA00023170"/>
    </source>
</evidence>
<sequence length="743" mass="80316">MLAGPSLWSIAFFIAGASAFYPGSAGASTAAASGERGDDPQDQDIVVTGEKDERPTTSTKLPLTLKETPQSVTVVDRQRIEDFNLTSVTEVLAQTPGVTISSTDSNRTNFNIRGFAVRNFQFDGVPTIYQVSGYENSAVGDIAIYDRVEVIRGAAGLVTGVGDPSATVNLVRKRAPSEFRGYYSMQGGSFSSYRVEGDIGGPVTKDGSVRARIVAAYTDRESYIDLQHDRIPVLYGTIEWDVTPHTRLRVGADYLRTDSQGAGWGSIPLLYSDGTKTKFPRSFTGAAPWNQWLRETTTVFAAAEQDIGSNWLARVSYNGRRGQNDSTLFNIPNGFPNRDGTGLGEPFSFYGEVDQNEDSLDAYVAGKFKLFGREQEVVAGLNHFERDFAAGRTGFGATPVGYPTAGRYDIDPWNPTFGPPPIVRTDALLFSQDLRQTGGYGVVRLNPADWLKIIAGGRYTDFRADRNDYDVAGALMPDGPNSVQRARKWAPYGGVVADITSAVSLYASYASVFSPVSARDVNNDILPPTTGVNYEAGVKATPFGEGFTVSAAGFYIKQDNLTLTDPNGIPNSLPGNLTPSISVSGVKTRGGELELAGEPLHGWTVNGSYTYARTEDRLGVRVNPFFPLHVGRIYTTYRLLADRLTLGGGVTAQSRIFDRGNVPSGRFNANGSPVLVAGTVAQGAYATVDLLARYKLTERAILSVNVTNLLDQGYYRNVRFAFGGPGGFYSEPRRVVGSIRVSF</sequence>
<keyword evidence="7 10" id="KW-0472">Membrane</keyword>
<feature type="domain" description="TonB-dependent receptor-like beta-barrel" evidence="14">
    <location>
        <begin position="257"/>
        <end position="709"/>
    </location>
</feature>
<dbReference type="Pfam" id="PF00593">
    <property type="entry name" value="TonB_dep_Rec_b-barrel"/>
    <property type="match status" value="1"/>
</dbReference>
<comment type="similarity">
    <text evidence="2 10 11">Belongs to the TonB-dependent receptor family.</text>
</comment>
<comment type="subcellular location">
    <subcellularLocation>
        <location evidence="1 10">Cell outer membrane</location>
        <topology evidence="1 10">Multi-pass membrane protein</topology>
    </subcellularLocation>
</comment>
<dbReference type="InterPro" id="IPR010105">
    <property type="entry name" value="TonB_sidphr_rcpt"/>
</dbReference>
<keyword evidence="8 16" id="KW-0675">Receptor</keyword>
<reference evidence="17" key="1">
    <citation type="journal article" date="2019" name="Int. J. Syst. Evol. Microbiol.">
        <title>The Global Catalogue of Microorganisms (GCM) 10K type strain sequencing project: providing services to taxonomists for standard genome sequencing and annotation.</title>
        <authorList>
            <consortium name="The Broad Institute Genomics Platform"/>
            <consortium name="The Broad Institute Genome Sequencing Center for Infectious Disease"/>
            <person name="Wu L."/>
            <person name="Ma J."/>
        </authorList>
    </citation>
    <scope>NUCLEOTIDE SEQUENCE [LARGE SCALE GENOMIC DNA]</scope>
    <source>
        <strain evidence="17">CGMCC 1.12702</strain>
    </source>
</reference>
<evidence type="ECO:0000256" key="10">
    <source>
        <dbReference type="PROSITE-ProRule" id="PRU01360"/>
    </source>
</evidence>
<evidence type="ECO:0000259" key="15">
    <source>
        <dbReference type="Pfam" id="PF07715"/>
    </source>
</evidence>
<proteinExistence type="inferred from homology"/>
<keyword evidence="13" id="KW-0732">Signal</keyword>
<dbReference type="Gene3D" id="2.170.130.10">
    <property type="entry name" value="TonB-dependent receptor, plug domain"/>
    <property type="match status" value="1"/>
</dbReference>
<dbReference type="InterPro" id="IPR037066">
    <property type="entry name" value="Plug_dom_sf"/>
</dbReference>
<feature type="signal peptide" evidence="13">
    <location>
        <begin position="1"/>
        <end position="27"/>
    </location>
</feature>
<evidence type="ECO:0000256" key="4">
    <source>
        <dbReference type="ARBA" id="ARBA00022452"/>
    </source>
</evidence>
<feature type="chain" id="PRO_5047030503" evidence="13">
    <location>
        <begin position="28"/>
        <end position="743"/>
    </location>
</feature>
<dbReference type="SUPFAM" id="SSF56935">
    <property type="entry name" value="Porins"/>
    <property type="match status" value="1"/>
</dbReference>
<gene>
    <name evidence="16" type="ORF">ACFSGX_12365</name>
</gene>
<feature type="compositionally biased region" description="Low complexity" evidence="12">
    <location>
        <begin position="25"/>
        <end position="34"/>
    </location>
</feature>
<accession>A0ABW4U1S2</accession>
<dbReference type="PANTHER" id="PTHR32552:SF74">
    <property type="entry name" value="HYDROXAMATE SIDEROPHORE RECEPTOR FHUE"/>
    <property type="match status" value="1"/>
</dbReference>
<keyword evidence="6 11" id="KW-0798">TonB box</keyword>
<dbReference type="EMBL" id="JBHUGS010000003">
    <property type="protein sequence ID" value="MFD1951559.1"/>
    <property type="molecule type" value="Genomic_DNA"/>
</dbReference>
<name>A0ABW4U1S2_9SPHN</name>
<evidence type="ECO:0000313" key="17">
    <source>
        <dbReference type="Proteomes" id="UP001597400"/>
    </source>
</evidence>
<protein>
    <submittedName>
        <fullName evidence="16">TonB-dependent siderophore receptor</fullName>
    </submittedName>
</protein>
<dbReference type="InterPro" id="IPR000531">
    <property type="entry name" value="Beta-barrel_TonB"/>
</dbReference>
<evidence type="ECO:0000256" key="3">
    <source>
        <dbReference type="ARBA" id="ARBA00022448"/>
    </source>
</evidence>
<evidence type="ECO:0000256" key="11">
    <source>
        <dbReference type="RuleBase" id="RU003357"/>
    </source>
</evidence>
<feature type="region of interest" description="Disordered" evidence="12">
    <location>
        <begin position="25"/>
        <end position="59"/>
    </location>
</feature>
<evidence type="ECO:0000256" key="13">
    <source>
        <dbReference type="SAM" id="SignalP"/>
    </source>
</evidence>
<dbReference type="PANTHER" id="PTHR32552">
    <property type="entry name" value="FERRICHROME IRON RECEPTOR-RELATED"/>
    <property type="match status" value="1"/>
</dbReference>
<dbReference type="Proteomes" id="UP001597400">
    <property type="component" value="Unassembled WGS sequence"/>
</dbReference>
<evidence type="ECO:0000256" key="7">
    <source>
        <dbReference type="ARBA" id="ARBA00023136"/>
    </source>
</evidence>
<comment type="caution">
    <text evidence="16">The sequence shown here is derived from an EMBL/GenBank/DDBJ whole genome shotgun (WGS) entry which is preliminary data.</text>
</comment>
<evidence type="ECO:0000259" key="14">
    <source>
        <dbReference type="Pfam" id="PF00593"/>
    </source>
</evidence>
<keyword evidence="3 10" id="KW-0813">Transport</keyword>